<evidence type="ECO:0000256" key="7">
    <source>
        <dbReference type="SAM" id="Phobius"/>
    </source>
</evidence>
<name>A0A8J3CVA3_9BACT</name>
<keyword evidence="4 7" id="KW-0812">Transmembrane</keyword>
<dbReference type="Pfam" id="PF01899">
    <property type="entry name" value="MNHE"/>
    <property type="match status" value="1"/>
</dbReference>
<keyword evidence="6 7" id="KW-0472">Membrane</keyword>
<organism evidence="8 9">
    <name type="scientific">Mongoliitalea lutea</name>
    <dbReference type="NCBI Taxonomy" id="849756"/>
    <lineage>
        <taxon>Bacteria</taxon>
        <taxon>Pseudomonadati</taxon>
        <taxon>Bacteroidota</taxon>
        <taxon>Cytophagia</taxon>
        <taxon>Cytophagales</taxon>
        <taxon>Cyclobacteriaceae</taxon>
        <taxon>Mongoliitalea</taxon>
    </lineage>
</organism>
<feature type="transmembrane region" description="Helical" evidence="7">
    <location>
        <begin position="28"/>
        <end position="45"/>
    </location>
</feature>
<protein>
    <submittedName>
        <fullName evidence="8">Na(+)/H(+) antiporter subunit E1</fullName>
    </submittedName>
</protein>
<gene>
    <name evidence="8" type="primary">mnhE1</name>
    <name evidence="8" type="ORF">GCM10008106_07400</name>
</gene>
<feature type="transmembrane region" description="Helical" evidence="7">
    <location>
        <begin position="6"/>
        <end position="23"/>
    </location>
</feature>
<dbReference type="PANTHER" id="PTHR34584:SF1">
    <property type="entry name" value="NA(+)_H(+) ANTIPORTER SUBUNIT E1"/>
    <property type="match status" value="1"/>
</dbReference>
<dbReference type="Proteomes" id="UP000642809">
    <property type="component" value="Unassembled WGS sequence"/>
</dbReference>
<keyword evidence="9" id="KW-1185">Reference proteome</keyword>
<feature type="transmembrane region" description="Helical" evidence="7">
    <location>
        <begin position="51"/>
        <end position="70"/>
    </location>
</feature>
<evidence type="ECO:0000256" key="5">
    <source>
        <dbReference type="ARBA" id="ARBA00022989"/>
    </source>
</evidence>
<dbReference type="AlphaFoldDB" id="A0A8J3CVA3"/>
<dbReference type="PANTHER" id="PTHR34584">
    <property type="entry name" value="NA(+)/H(+) ANTIPORTER SUBUNIT E1"/>
    <property type="match status" value="1"/>
</dbReference>
<keyword evidence="3" id="KW-1003">Cell membrane</keyword>
<evidence type="ECO:0000256" key="3">
    <source>
        <dbReference type="ARBA" id="ARBA00022475"/>
    </source>
</evidence>
<keyword evidence="5 7" id="KW-1133">Transmembrane helix</keyword>
<dbReference type="GO" id="GO:0008324">
    <property type="term" value="F:monoatomic cation transmembrane transporter activity"/>
    <property type="evidence" value="ECO:0007669"/>
    <property type="project" value="InterPro"/>
</dbReference>
<accession>A0A8J3CVA3</accession>
<dbReference type="GO" id="GO:0005886">
    <property type="term" value="C:plasma membrane"/>
    <property type="evidence" value="ECO:0007669"/>
    <property type="project" value="UniProtKB-SubCell"/>
</dbReference>
<proteinExistence type="inferred from homology"/>
<evidence type="ECO:0000256" key="4">
    <source>
        <dbReference type="ARBA" id="ARBA00022692"/>
    </source>
</evidence>
<dbReference type="PIRSF" id="PIRSF019239">
    <property type="entry name" value="MrpE"/>
    <property type="match status" value="1"/>
</dbReference>
<sequence length="158" mass="18045">MTKSLFLSNLMLTLIWVLATGVLTEENLLFGFFLGFGVLWIVTTGKTDRKYFYIVPTLIGFIGTLLWEIIKANFMTVKESIFQDQLEPAIIKYPLKAKTDGEISLLANIVALTPGTVVIDISDDKKVMFIHVMHLKDKESFIKEIQTKFENKLLKIIR</sequence>
<evidence type="ECO:0000313" key="8">
    <source>
        <dbReference type="EMBL" id="GHB29080.1"/>
    </source>
</evidence>
<reference evidence="8" key="2">
    <citation type="submission" date="2020-09" db="EMBL/GenBank/DDBJ databases">
        <authorList>
            <person name="Sun Q."/>
            <person name="Kim S."/>
        </authorList>
    </citation>
    <scope>NUCLEOTIDE SEQUENCE</scope>
    <source>
        <strain evidence="8">KCTC 23224</strain>
    </source>
</reference>
<dbReference type="RefSeq" id="WP_189579109.1">
    <property type="nucleotide sequence ID" value="NZ_BMYF01000003.1"/>
</dbReference>
<evidence type="ECO:0000256" key="2">
    <source>
        <dbReference type="ARBA" id="ARBA00006228"/>
    </source>
</evidence>
<comment type="subcellular location">
    <subcellularLocation>
        <location evidence="1">Cell membrane</location>
        <topology evidence="1">Multi-pass membrane protein</topology>
    </subcellularLocation>
</comment>
<dbReference type="EMBL" id="BMYF01000003">
    <property type="protein sequence ID" value="GHB29080.1"/>
    <property type="molecule type" value="Genomic_DNA"/>
</dbReference>
<evidence type="ECO:0000256" key="1">
    <source>
        <dbReference type="ARBA" id="ARBA00004651"/>
    </source>
</evidence>
<comment type="similarity">
    <text evidence="2">Belongs to the CPA3 antiporters (TC 2.A.63) subunit E family.</text>
</comment>
<evidence type="ECO:0000256" key="6">
    <source>
        <dbReference type="ARBA" id="ARBA00023136"/>
    </source>
</evidence>
<dbReference type="InterPro" id="IPR002758">
    <property type="entry name" value="Cation_antiport_E"/>
</dbReference>
<evidence type="ECO:0000313" key="9">
    <source>
        <dbReference type="Proteomes" id="UP000642809"/>
    </source>
</evidence>
<reference evidence="8" key="1">
    <citation type="journal article" date="2014" name="Int. J. Syst. Evol. Microbiol.">
        <title>Complete genome sequence of Corynebacterium casei LMG S-19264T (=DSM 44701T), isolated from a smear-ripened cheese.</title>
        <authorList>
            <consortium name="US DOE Joint Genome Institute (JGI-PGF)"/>
            <person name="Walter F."/>
            <person name="Albersmeier A."/>
            <person name="Kalinowski J."/>
            <person name="Ruckert C."/>
        </authorList>
    </citation>
    <scope>NUCLEOTIDE SEQUENCE</scope>
    <source>
        <strain evidence="8">KCTC 23224</strain>
    </source>
</reference>
<comment type="caution">
    <text evidence="8">The sequence shown here is derived from an EMBL/GenBank/DDBJ whole genome shotgun (WGS) entry which is preliminary data.</text>
</comment>